<organism evidence="2 3">
    <name type="scientific">Champsocephalus gunnari</name>
    <name type="common">Mackerel icefish</name>
    <dbReference type="NCBI Taxonomy" id="52237"/>
    <lineage>
        <taxon>Eukaryota</taxon>
        <taxon>Metazoa</taxon>
        <taxon>Chordata</taxon>
        <taxon>Craniata</taxon>
        <taxon>Vertebrata</taxon>
        <taxon>Euteleostomi</taxon>
        <taxon>Actinopterygii</taxon>
        <taxon>Neopterygii</taxon>
        <taxon>Teleostei</taxon>
        <taxon>Neoteleostei</taxon>
        <taxon>Acanthomorphata</taxon>
        <taxon>Eupercaria</taxon>
        <taxon>Perciformes</taxon>
        <taxon>Notothenioidei</taxon>
        <taxon>Channichthyidae</taxon>
        <taxon>Champsocephalus</taxon>
    </lineage>
</organism>
<name>A0AAN8DJ97_CHAGU</name>
<dbReference type="EMBL" id="JAURVH010001522">
    <property type="protein sequence ID" value="KAK5922915.1"/>
    <property type="molecule type" value="Genomic_DNA"/>
</dbReference>
<evidence type="ECO:0000313" key="2">
    <source>
        <dbReference type="EMBL" id="KAK5922915.1"/>
    </source>
</evidence>
<evidence type="ECO:0000256" key="1">
    <source>
        <dbReference type="SAM" id="MobiDB-lite"/>
    </source>
</evidence>
<protein>
    <submittedName>
        <fullName evidence="2">Uncharacterized protein</fullName>
    </submittedName>
</protein>
<keyword evidence="3" id="KW-1185">Reference proteome</keyword>
<accession>A0AAN8DJ97</accession>
<feature type="compositionally biased region" description="Basic and acidic residues" evidence="1">
    <location>
        <begin position="37"/>
        <end position="58"/>
    </location>
</feature>
<dbReference type="Proteomes" id="UP001331515">
    <property type="component" value="Unassembled WGS sequence"/>
</dbReference>
<sequence length="227" mass="25915">MRGEMGWQKSGRGRKHSGRGSRAGEQLSLQGSSGPNIHDRIRKSEHAHSTGHGLEQKAEGQPASRVRTQICQNHREGKGGSCSFSDFKEEHNLDQEPYSSGCMMSGTGRSQVRHTTGSPYIHLYLERVYAPGCTEGLRVDIENITVTLLRRKQDLYHQHDSDQARQRKRKRMRELRELCNTTPECRKNRLTRSWLAADRGYTLPWERHAHGRIIASLACCFFSPYNI</sequence>
<proteinExistence type="predicted"/>
<evidence type="ECO:0000313" key="3">
    <source>
        <dbReference type="Proteomes" id="UP001331515"/>
    </source>
</evidence>
<reference evidence="2 3" key="1">
    <citation type="journal article" date="2023" name="Mol. Biol. Evol.">
        <title>Genomics of Secondarily Temperate Adaptation in the Only Non-Antarctic Icefish.</title>
        <authorList>
            <person name="Rivera-Colon A.G."/>
            <person name="Rayamajhi N."/>
            <person name="Minhas B.F."/>
            <person name="Madrigal G."/>
            <person name="Bilyk K.T."/>
            <person name="Yoon V."/>
            <person name="Hune M."/>
            <person name="Gregory S."/>
            <person name="Cheng C.H.C."/>
            <person name="Catchen J.M."/>
        </authorList>
    </citation>
    <scope>NUCLEOTIDE SEQUENCE [LARGE SCALE GENOMIC DNA]</scope>
    <source>
        <tissue evidence="2">White muscle</tissue>
    </source>
</reference>
<comment type="caution">
    <text evidence="2">The sequence shown here is derived from an EMBL/GenBank/DDBJ whole genome shotgun (WGS) entry which is preliminary data.</text>
</comment>
<dbReference type="AlphaFoldDB" id="A0AAN8DJ97"/>
<gene>
    <name evidence="2" type="ORF">CgunFtcFv8_020140</name>
</gene>
<feature type="region of interest" description="Disordered" evidence="1">
    <location>
        <begin position="1"/>
        <end position="65"/>
    </location>
</feature>